<keyword evidence="1" id="KW-1133">Transmembrane helix</keyword>
<evidence type="ECO:0000313" key="3">
    <source>
        <dbReference type="Proteomes" id="UP001208567"/>
    </source>
</evidence>
<dbReference type="Proteomes" id="UP001208567">
    <property type="component" value="Unassembled WGS sequence"/>
</dbReference>
<protein>
    <recommendedName>
        <fullName evidence="4">Apea-like HEPN domain-containing protein</fullName>
    </recommendedName>
</protein>
<reference evidence="2 3" key="1">
    <citation type="journal article" date="2024" name="Int. J. Syst. Evol. Microbiol.">
        <title>Clostridium omnivorum sp. nov., isolated from anoxic soil under the treatment of reductive soil disinfestation.</title>
        <authorList>
            <person name="Ueki A."/>
            <person name="Tonouchi A."/>
            <person name="Kaku N."/>
            <person name="Honma S."/>
            <person name="Ueki K."/>
        </authorList>
    </citation>
    <scope>NUCLEOTIDE SEQUENCE [LARGE SCALE GENOMIC DNA]</scope>
    <source>
        <strain evidence="2 3">E14</strain>
    </source>
</reference>
<keyword evidence="1" id="KW-0472">Membrane</keyword>
<keyword evidence="1" id="KW-0812">Transmembrane</keyword>
<dbReference type="RefSeq" id="WP_264850450.1">
    <property type="nucleotide sequence ID" value="NZ_BRXR01000001.1"/>
</dbReference>
<dbReference type="EMBL" id="BRXR01000001">
    <property type="protein sequence ID" value="GLC31171.1"/>
    <property type="molecule type" value="Genomic_DNA"/>
</dbReference>
<evidence type="ECO:0008006" key="4">
    <source>
        <dbReference type="Google" id="ProtNLM"/>
    </source>
</evidence>
<gene>
    <name evidence="2" type="ORF">bsdE14_25810</name>
</gene>
<sequence>MTIPESLAEYIDKANKEKFIELVRNEALYNILIEQIKIVSQLLEYRLIKLREDFSKSDRIQKYIERFRAEIDYQLVRMYRTRNRIFHGAAFDLTISGLASSLLLIVNNIINIVLFEMSHYDELNEILKVLLKYKYTYVQHLANLKGDKRNLLDLDIIISPFNIMWP</sequence>
<keyword evidence="3" id="KW-1185">Reference proteome</keyword>
<name>A0ABQ5N7R3_9CLOT</name>
<feature type="transmembrane region" description="Helical" evidence="1">
    <location>
        <begin position="85"/>
        <end position="106"/>
    </location>
</feature>
<evidence type="ECO:0000313" key="2">
    <source>
        <dbReference type="EMBL" id="GLC31171.1"/>
    </source>
</evidence>
<proteinExistence type="predicted"/>
<accession>A0ABQ5N7R3</accession>
<evidence type="ECO:0000256" key="1">
    <source>
        <dbReference type="SAM" id="Phobius"/>
    </source>
</evidence>
<organism evidence="2 3">
    <name type="scientific">Clostridium omnivorum</name>
    <dbReference type="NCBI Taxonomy" id="1604902"/>
    <lineage>
        <taxon>Bacteria</taxon>
        <taxon>Bacillati</taxon>
        <taxon>Bacillota</taxon>
        <taxon>Clostridia</taxon>
        <taxon>Eubacteriales</taxon>
        <taxon>Clostridiaceae</taxon>
        <taxon>Clostridium</taxon>
    </lineage>
</organism>
<comment type="caution">
    <text evidence="2">The sequence shown here is derived from an EMBL/GenBank/DDBJ whole genome shotgun (WGS) entry which is preliminary data.</text>
</comment>